<keyword evidence="1 4" id="KW-0808">Transferase</keyword>
<gene>
    <name evidence="4" type="ORF">DQ384_32110</name>
</gene>
<evidence type="ECO:0000259" key="3">
    <source>
        <dbReference type="PROSITE" id="PS51186"/>
    </source>
</evidence>
<protein>
    <submittedName>
        <fullName evidence="4">GNAT family N-acetyltransferase</fullName>
    </submittedName>
</protein>
<keyword evidence="5" id="KW-1185">Reference proteome</keyword>
<organism evidence="4 5">
    <name type="scientific">Sphaerisporangium album</name>
    <dbReference type="NCBI Taxonomy" id="509200"/>
    <lineage>
        <taxon>Bacteria</taxon>
        <taxon>Bacillati</taxon>
        <taxon>Actinomycetota</taxon>
        <taxon>Actinomycetes</taxon>
        <taxon>Streptosporangiales</taxon>
        <taxon>Streptosporangiaceae</taxon>
        <taxon>Sphaerisporangium</taxon>
    </lineage>
</organism>
<dbReference type="Proteomes" id="UP000253094">
    <property type="component" value="Unassembled WGS sequence"/>
</dbReference>
<feature type="domain" description="N-acetyltransferase" evidence="3">
    <location>
        <begin position="141"/>
        <end position="276"/>
    </location>
</feature>
<dbReference type="EMBL" id="QOIL01000023">
    <property type="protein sequence ID" value="RCG25084.1"/>
    <property type="molecule type" value="Genomic_DNA"/>
</dbReference>
<accession>A0A367F3Y3</accession>
<reference evidence="4 5" key="1">
    <citation type="submission" date="2018-06" db="EMBL/GenBank/DDBJ databases">
        <title>Sphaerisporangium craniellae sp. nov., isolated from a marine sponge in the South China Sea.</title>
        <authorList>
            <person name="Li L."/>
        </authorList>
    </citation>
    <scope>NUCLEOTIDE SEQUENCE [LARGE SCALE GENOMIC DNA]</scope>
    <source>
        <strain evidence="4 5">CCTCC AA 208026</strain>
    </source>
</reference>
<dbReference type="CDD" id="cd04301">
    <property type="entry name" value="NAT_SF"/>
    <property type="match status" value="1"/>
</dbReference>
<dbReference type="Gene3D" id="3.40.630.30">
    <property type="match status" value="1"/>
</dbReference>
<dbReference type="AlphaFoldDB" id="A0A367F3Y3"/>
<evidence type="ECO:0000256" key="1">
    <source>
        <dbReference type="ARBA" id="ARBA00022679"/>
    </source>
</evidence>
<sequence>MLWTFTGHVDGLPDGVEHWLRTDPARNTVPLTVLGRMRAGLWADGATLGWLTADGEVCGAVVHTPPYPLLLADIPVDSVPALADAVRGREISAVSGPCPQAEVFAEVSGLTEVDRTRQRLYRLQALSPASSTGAPRPAGEADVEPVAAWMRAFIAEAEPGSSGSDPLPQMRHRIDQGEIVLWEDGGRPVAMAGFSRPISGMSRIGPVYTPPGLRGRGYGSAVTHAATRAAQEAGGEVILLFTDLSNPTSNSIYQALGYRPLSDYISISFSPGDQRA</sequence>
<dbReference type="SUPFAM" id="SSF55729">
    <property type="entry name" value="Acyl-CoA N-acyltransferases (Nat)"/>
    <property type="match status" value="1"/>
</dbReference>
<evidence type="ECO:0000313" key="5">
    <source>
        <dbReference type="Proteomes" id="UP000253094"/>
    </source>
</evidence>
<name>A0A367F3Y3_9ACTN</name>
<evidence type="ECO:0000313" key="4">
    <source>
        <dbReference type="EMBL" id="RCG25084.1"/>
    </source>
</evidence>
<dbReference type="InterPro" id="IPR050832">
    <property type="entry name" value="Bact_Acetyltransf"/>
</dbReference>
<dbReference type="Pfam" id="PF00583">
    <property type="entry name" value="Acetyltransf_1"/>
    <property type="match status" value="1"/>
</dbReference>
<dbReference type="InterPro" id="IPR016181">
    <property type="entry name" value="Acyl_CoA_acyltransferase"/>
</dbReference>
<dbReference type="GO" id="GO:0016747">
    <property type="term" value="F:acyltransferase activity, transferring groups other than amino-acyl groups"/>
    <property type="evidence" value="ECO:0007669"/>
    <property type="project" value="InterPro"/>
</dbReference>
<proteinExistence type="predicted"/>
<keyword evidence="2" id="KW-0012">Acyltransferase</keyword>
<dbReference type="PANTHER" id="PTHR43877">
    <property type="entry name" value="AMINOALKYLPHOSPHONATE N-ACETYLTRANSFERASE-RELATED-RELATED"/>
    <property type="match status" value="1"/>
</dbReference>
<dbReference type="OrthoDB" id="3174529at2"/>
<dbReference type="PROSITE" id="PS51186">
    <property type="entry name" value="GNAT"/>
    <property type="match status" value="1"/>
</dbReference>
<dbReference type="RefSeq" id="WP_114032715.1">
    <property type="nucleotide sequence ID" value="NZ_QOIL01000023.1"/>
</dbReference>
<comment type="caution">
    <text evidence="4">The sequence shown here is derived from an EMBL/GenBank/DDBJ whole genome shotgun (WGS) entry which is preliminary data.</text>
</comment>
<evidence type="ECO:0000256" key="2">
    <source>
        <dbReference type="ARBA" id="ARBA00023315"/>
    </source>
</evidence>
<dbReference type="InterPro" id="IPR000182">
    <property type="entry name" value="GNAT_dom"/>
</dbReference>